<organism evidence="2 3">
    <name type="scientific">Chenopodium quinoa</name>
    <name type="common">Quinoa</name>
    <dbReference type="NCBI Taxonomy" id="63459"/>
    <lineage>
        <taxon>Eukaryota</taxon>
        <taxon>Viridiplantae</taxon>
        <taxon>Streptophyta</taxon>
        <taxon>Embryophyta</taxon>
        <taxon>Tracheophyta</taxon>
        <taxon>Spermatophyta</taxon>
        <taxon>Magnoliopsida</taxon>
        <taxon>eudicotyledons</taxon>
        <taxon>Gunneridae</taxon>
        <taxon>Pentapetalae</taxon>
        <taxon>Caryophyllales</taxon>
        <taxon>Chenopodiaceae</taxon>
        <taxon>Chenopodioideae</taxon>
        <taxon>Atripliceae</taxon>
        <taxon>Chenopodium</taxon>
    </lineage>
</organism>
<dbReference type="Proteomes" id="UP000596660">
    <property type="component" value="Unplaced"/>
</dbReference>
<evidence type="ECO:0000313" key="3">
    <source>
        <dbReference type="Proteomes" id="UP000596660"/>
    </source>
</evidence>
<evidence type="ECO:0000313" key="2">
    <source>
        <dbReference type="EnsemblPlants" id="AUR62036850-RA:cds"/>
    </source>
</evidence>
<feature type="region of interest" description="Disordered" evidence="1">
    <location>
        <begin position="124"/>
        <end position="143"/>
    </location>
</feature>
<dbReference type="EnsemblPlants" id="AUR62036850-RA">
    <property type="protein sequence ID" value="AUR62036850-RA:cds"/>
    <property type="gene ID" value="AUR62036850"/>
</dbReference>
<accession>A0A803MXC0</accession>
<proteinExistence type="predicted"/>
<dbReference type="Gramene" id="AUR62036850-RA">
    <property type="protein sequence ID" value="AUR62036850-RA:cds"/>
    <property type="gene ID" value="AUR62036850"/>
</dbReference>
<protein>
    <submittedName>
        <fullName evidence="2">Uncharacterized protein</fullName>
    </submittedName>
</protein>
<feature type="region of interest" description="Disordered" evidence="1">
    <location>
        <begin position="253"/>
        <end position="303"/>
    </location>
</feature>
<reference evidence="2" key="2">
    <citation type="submission" date="2021-03" db="UniProtKB">
        <authorList>
            <consortium name="EnsemblPlants"/>
        </authorList>
    </citation>
    <scope>IDENTIFICATION</scope>
</reference>
<sequence length="303" mass="33306">MGQCVDEFDDVDRCLRIDVINETVNKFSSSGFELPRYPVLSYCTAGKSHALTDDKTLMKMFEVVYGARVYVWIGCLEKPHLIWTLAEKVRVGKTGTSSATEVDVPVRSTRKRTRTRVETEISKMGDVGSGGLSGSDFDSDGEYEPEGADDGNLIVMALNQVQKHVGLGAVKWFQEVGPLDTWTRLKFDPTLKSDENTNNFVESFNSTIGVDRTYPILTLLEGMKRIPMIKHATRISLQTSGTRWIIQGGYDVGNGGTSNSNQSQQGGSSSQVVDAAVRKPSVSRPRGTSPKQAKILKSLESLQ</sequence>
<name>A0A803MXC0_CHEQI</name>
<keyword evidence="3" id="KW-1185">Reference proteome</keyword>
<evidence type="ECO:0000256" key="1">
    <source>
        <dbReference type="SAM" id="MobiDB-lite"/>
    </source>
</evidence>
<reference evidence="2" key="1">
    <citation type="journal article" date="2017" name="Nature">
        <title>The genome of Chenopodium quinoa.</title>
        <authorList>
            <person name="Jarvis D.E."/>
            <person name="Ho Y.S."/>
            <person name="Lightfoot D.J."/>
            <person name="Schmoeckel S.M."/>
            <person name="Li B."/>
            <person name="Borm T.J.A."/>
            <person name="Ohyanagi H."/>
            <person name="Mineta K."/>
            <person name="Michell C.T."/>
            <person name="Saber N."/>
            <person name="Kharbatia N.M."/>
            <person name="Rupper R.R."/>
            <person name="Sharp A.R."/>
            <person name="Dally N."/>
            <person name="Boughton B.A."/>
            <person name="Woo Y.H."/>
            <person name="Gao G."/>
            <person name="Schijlen E.G.W.M."/>
            <person name="Guo X."/>
            <person name="Momin A.A."/>
            <person name="Negrao S."/>
            <person name="Al-Babili S."/>
            <person name="Gehring C."/>
            <person name="Roessner U."/>
            <person name="Jung C."/>
            <person name="Murphy K."/>
            <person name="Arold S.T."/>
            <person name="Gojobori T."/>
            <person name="van der Linden C.G."/>
            <person name="van Loo E.N."/>
            <person name="Jellen E.N."/>
            <person name="Maughan P.J."/>
            <person name="Tester M."/>
        </authorList>
    </citation>
    <scope>NUCLEOTIDE SEQUENCE [LARGE SCALE GENOMIC DNA]</scope>
    <source>
        <strain evidence="2">cv. PI 614886</strain>
    </source>
</reference>
<dbReference type="AlphaFoldDB" id="A0A803MXC0"/>
<feature type="compositionally biased region" description="Low complexity" evidence="1">
    <location>
        <begin position="257"/>
        <end position="271"/>
    </location>
</feature>